<organism evidence="2 3">
    <name type="scientific">Psilocybe cyanescens</name>
    <dbReference type="NCBI Taxonomy" id="93625"/>
    <lineage>
        <taxon>Eukaryota</taxon>
        <taxon>Fungi</taxon>
        <taxon>Dikarya</taxon>
        <taxon>Basidiomycota</taxon>
        <taxon>Agaricomycotina</taxon>
        <taxon>Agaricomycetes</taxon>
        <taxon>Agaricomycetidae</taxon>
        <taxon>Agaricales</taxon>
        <taxon>Agaricineae</taxon>
        <taxon>Strophariaceae</taxon>
        <taxon>Psilocybe</taxon>
    </lineage>
</organism>
<dbReference type="OrthoDB" id="3055037at2759"/>
<sequence length="178" mass="19957">MVLFTVYPPDDGCTNTRCPHQIPLKKVYRKVAAVFTQGNSVQPAYNTSLYCPKCATSYHANYLVNGGCRTYHPGIPDLIQVGEHQFVEAKPIETWQANMLFGWFSASNASRVFESAMNNGSFEPSVWGMSSTLMTNQVRDAFIILCLLEDAQFRGHLLIVPHTGDQSNRFKAAMEDRN</sequence>
<proteinExistence type="predicted"/>
<evidence type="ECO:0000313" key="3">
    <source>
        <dbReference type="Proteomes" id="UP000283269"/>
    </source>
</evidence>
<keyword evidence="3" id="KW-1185">Reference proteome</keyword>
<dbReference type="Proteomes" id="UP000283269">
    <property type="component" value="Unassembled WGS sequence"/>
</dbReference>
<dbReference type="STRING" id="93625.A0A409XC79"/>
<dbReference type="AlphaFoldDB" id="A0A409XC79"/>
<name>A0A409XC79_PSICY</name>
<accession>A0A409XC79</accession>
<evidence type="ECO:0000259" key="1">
    <source>
        <dbReference type="Pfam" id="PF18718"/>
    </source>
</evidence>
<comment type="caution">
    <text evidence="2">The sequence shown here is derived from an EMBL/GenBank/DDBJ whole genome shotgun (WGS) entry which is preliminary data.</text>
</comment>
<protein>
    <recommendedName>
        <fullName evidence="1">CxC5 like cysteine cluster associated with KDZ domain-containing protein</fullName>
    </recommendedName>
</protein>
<reference evidence="2 3" key="1">
    <citation type="journal article" date="2018" name="Evol. Lett.">
        <title>Horizontal gene cluster transfer increased hallucinogenic mushroom diversity.</title>
        <authorList>
            <person name="Reynolds H.T."/>
            <person name="Vijayakumar V."/>
            <person name="Gluck-Thaler E."/>
            <person name="Korotkin H.B."/>
            <person name="Matheny P.B."/>
            <person name="Slot J.C."/>
        </authorList>
    </citation>
    <scope>NUCLEOTIDE SEQUENCE [LARGE SCALE GENOMIC DNA]</scope>
    <source>
        <strain evidence="2 3">2631</strain>
    </source>
</reference>
<dbReference type="InterPro" id="IPR041539">
    <property type="entry name" value="CxC5"/>
</dbReference>
<dbReference type="InParanoid" id="A0A409XC79"/>
<evidence type="ECO:0000313" key="2">
    <source>
        <dbReference type="EMBL" id="PPQ88324.1"/>
    </source>
</evidence>
<feature type="domain" description="CxC5 like cysteine cluster associated with KDZ" evidence="1">
    <location>
        <begin position="4"/>
        <end position="116"/>
    </location>
</feature>
<gene>
    <name evidence="2" type="ORF">CVT25_012449</name>
</gene>
<dbReference type="Pfam" id="PF18718">
    <property type="entry name" value="CxC5"/>
    <property type="match status" value="1"/>
</dbReference>
<dbReference type="EMBL" id="NHYD01002100">
    <property type="protein sequence ID" value="PPQ88324.1"/>
    <property type="molecule type" value="Genomic_DNA"/>
</dbReference>